<keyword evidence="7" id="KW-0325">Glycoprotein</keyword>
<keyword evidence="6 8" id="KW-0472">Membrane</keyword>
<feature type="chain" id="PRO_5009319819" evidence="9">
    <location>
        <begin position="24"/>
        <end position="645"/>
    </location>
</feature>
<comment type="similarity">
    <text evidence="2">Belongs to the SID1 family.</text>
</comment>
<evidence type="ECO:0000256" key="2">
    <source>
        <dbReference type="ARBA" id="ARBA00006618"/>
    </source>
</evidence>
<dbReference type="GO" id="GO:0005764">
    <property type="term" value="C:lysosome"/>
    <property type="evidence" value="ECO:0007669"/>
    <property type="project" value="TreeGrafter"/>
</dbReference>
<accession>A0A1I8H0A6</accession>
<dbReference type="GO" id="GO:0051033">
    <property type="term" value="F:RNA transmembrane transporter activity"/>
    <property type="evidence" value="ECO:0007669"/>
    <property type="project" value="TreeGrafter"/>
</dbReference>
<dbReference type="PANTHER" id="PTHR12185">
    <property type="entry name" value="SID1 TRANSMEMBRANE FAMILY MEMEBER"/>
    <property type="match status" value="1"/>
</dbReference>
<evidence type="ECO:0000256" key="4">
    <source>
        <dbReference type="ARBA" id="ARBA00022729"/>
    </source>
</evidence>
<keyword evidence="5 8" id="KW-1133">Transmembrane helix</keyword>
<feature type="transmembrane region" description="Helical" evidence="8">
    <location>
        <begin position="563"/>
        <end position="583"/>
    </location>
</feature>
<evidence type="ECO:0000256" key="1">
    <source>
        <dbReference type="ARBA" id="ARBA00004141"/>
    </source>
</evidence>
<dbReference type="GO" id="GO:0005886">
    <property type="term" value="C:plasma membrane"/>
    <property type="evidence" value="ECO:0007669"/>
    <property type="project" value="TreeGrafter"/>
</dbReference>
<evidence type="ECO:0000313" key="11">
    <source>
        <dbReference type="WBParaSite" id="maker-uti_cns_0003934-snap-gene-0.2-mRNA-1"/>
    </source>
</evidence>
<evidence type="ECO:0000256" key="6">
    <source>
        <dbReference type="ARBA" id="ARBA00023136"/>
    </source>
</evidence>
<dbReference type="Pfam" id="PF13965">
    <property type="entry name" value="SID-1_RNA_chan"/>
    <property type="match status" value="2"/>
</dbReference>
<dbReference type="GO" id="GO:0003725">
    <property type="term" value="F:double-stranded RNA binding"/>
    <property type="evidence" value="ECO:0007669"/>
    <property type="project" value="TreeGrafter"/>
</dbReference>
<proteinExistence type="inferred from homology"/>
<organism evidence="10 11">
    <name type="scientific">Macrostomum lignano</name>
    <dbReference type="NCBI Taxonomy" id="282301"/>
    <lineage>
        <taxon>Eukaryota</taxon>
        <taxon>Metazoa</taxon>
        <taxon>Spiralia</taxon>
        <taxon>Lophotrochozoa</taxon>
        <taxon>Platyhelminthes</taxon>
        <taxon>Rhabditophora</taxon>
        <taxon>Macrostomorpha</taxon>
        <taxon>Macrostomida</taxon>
        <taxon>Macrostomidae</taxon>
        <taxon>Macrostomum</taxon>
    </lineage>
</organism>
<keyword evidence="10" id="KW-1185">Reference proteome</keyword>
<dbReference type="WBParaSite" id="maker-uti_cns_0003934-snap-gene-0.2-mRNA-1">
    <property type="protein sequence ID" value="maker-uti_cns_0003934-snap-gene-0.2-mRNA-1"/>
    <property type="gene ID" value="maker-uti_cns_0003934-snap-gene-0.2"/>
</dbReference>
<evidence type="ECO:0000256" key="9">
    <source>
        <dbReference type="SAM" id="SignalP"/>
    </source>
</evidence>
<evidence type="ECO:0000256" key="7">
    <source>
        <dbReference type="ARBA" id="ARBA00023180"/>
    </source>
</evidence>
<feature type="transmembrane region" description="Helical" evidence="8">
    <location>
        <begin position="419"/>
        <end position="438"/>
    </location>
</feature>
<reference evidence="11" key="1">
    <citation type="submission" date="2016-11" db="UniProtKB">
        <authorList>
            <consortium name="WormBaseParasite"/>
        </authorList>
    </citation>
    <scope>IDENTIFICATION</scope>
</reference>
<feature type="transmembrane region" description="Helical" evidence="8">
    <location>
        <begin position="392"/>
        <end position="413"/>
    </location>
</feature>
<feature type="transmembrane region" description="Helical" evidence="8">
    <location>
        <begin position="505"/>
        <end position="524"/>
    </location>
</feature>
<feature type="transmembrane region" description="Helical" evidence="8">
    <location>
        <begin position="450"/>
        <end position="469"/>
    </location>
</feature>
<evidence type="ECO:0000256" key="3">
    <source>
        <dbReference type="ARBA" id="ARBA00022692"/>
    </source>
</evidence>
<name>A0A1I8H0A6_9PLAT</name>
<evidence type="ECO:0000256" key="8">
    <source>
        <dbReference type="SAM" id="Phobius"/>
    </source>
</evidence>
<feature type="transmembrane region" description="Helical" evidence="8">
    <location>
        <begin position="530"/>
        <end position="551"/>
    </location>
</feature>
<keyword evidence="3 8" id="KW-0812">Transmembrane</keyword>
<feature type="signal peptide" evidence="9">
    <location>
        <begin position="1"/>
        <end position="23"/>
    </location>
</feature>
<keyword evidence="4 9" id="KW-0732">Signal</keyword>
<protein>
    <submittedName>
        <fullName evidence="11">SID1 transmembrane family member 1</fullName>
    </submittedName>
</protein>
<dbReference type="AlphaFoldDB" id="A0A1I8H0A6"/>
<dbReference type="Proteomes" id="UP000095280">
    <property type="component" value="Unplaced"/>
</dbReference>
<dbReference type="InterPro" id="IPR025958">
    <property type="entry name" value="SID1_TM_fam"/>
</dbReference>
<evidence type="ECO:0000313" key="10">
    <source>
        <dbReference type="Proteomes" id="UP000095280"/>
    </source>
</evidence>
<sequence>MALLSGMAARHLLLLLLLEAANAASTAETASFGRVYRSSVGAGVERVFAFTYATPDDCSTGGANAAVRVSVESDEADSEFPLLVVARQQREVISWRLPMSGEYAGFGVVSRTLCPVHRRGSHTVFVEVTSQRPRQIRFSLSATLVPNFRLGLDSPVQVEVSPTQPQYFRFVYPPNVTSVQVRVQSNDALCMRLAVQAAACPANDLARNVEFSGVRQTASRKAVLSIGRGDPAVGTPDRFNVVLLVYPNDANCRGGVEAEVEAASPSASPPAGSGTRQQGRVKRLTLHVQASLHSEQYGWPVLWTLLFYLVLTYQRVLNTSGDEDICFYNFECSHPLGPISSFNSVFSNISYGLLGLLFLLLVWRRDLLQRRRPPGRRTPLQPPLGLPQHHGLHYAMGVALIMQGVMSACYHVCPSYSNFQFDTAFMYMLCGLCALCLYQARHPDSNAPAHAAYLALAIVILTGLLGVFYGGGSVAFYALFCGLLTGASLLLSLRCVGWPRAPARAALLAVANAANLGLGLYGALARPRDFGSFLLWVLTANSLAYFLYYLVMKLRSGERLAKAPLAYLALAGVAWAGAGRFYLQQPANWEDSAAGSRLRNQACVLAGFYDVHDVWHFLSSAAVFFGFMALLTVDDDLETVPRDRI</sequence>
<comment type="subcellular location">
    <subcellularLocation>
        <location evidence="1">Membrane</location>
        <topology evidence="1">Multi-pass membrane protein</topology>
    </subcellularLocation>
</comment>
<evidence type="ECO:0000256" key="5">
    <source>
        <dbReference type="ARBA" id="ARBA00022989"/>
    </source>
</evidence>
<feature type="transmembrane region" description="Helical" evidence="8">
    <location>
        <begin position="475"/>
        <end position="493"/>
    </location>
</feature>
<feature type="transmembrane region" description="Helical" evidence="8">
    <location>
        <begin position="345"/>
        <end position="363"/>
    </location>
</feature>
<feature type="transmembrane region" description="Helical" evidence="8">
    <location>
        <begin position="614"/>
        <end position="633"/>
    </location>
</feature>
<dbReference type="PANTHER" id="PTHR12185:SF14">
    <property type="entry name" value="CHOLESTEROL UPTAKE PROTEIN 1"/>
    <property type="match status" value="1"/>
</dbReference>